<accession>A0AAV7HX06</accession>
<feature type="compositionally biased region" description="Basic and acidic residues" evidence="1">
    <location>
        <begin position="202"/>
        <end position="213"/>
    </location>
</feature>
<evidence type="ECO:0000313" key="2">
    <source>
        <dbReference type="EMBL" id="KAH0549739.1"/>
    </source>
</evidence>
<dbReference type="Proteomes" id="UP000826195">
    <property type="component" value="Unassembled WGS sequence"/>
</dbReference>
<protein>
    <submittedName>
        <fullName evidence="2">Uncharacterized protein</fullName>
    </submittedName>
</protein>
<evidence type="ECO:0000256" key="1">
    <source>
        <dbReference type="SAM" id="MobiDB-lite"/>
    </source>
</evidence>
<evidence type="ECO:0000313" key="3">
    <source>
        <dbReference type="Proteomes" id="UP000826195"/>
    </source>
</evidence>
<organism evidence="2 3">
    <name type="scientific">Cotesia glomerata</name>
    <name type="common">Lepidopteran parasitic wasp</name>
    <name type="synonym">Apanteles glomeratus</name>
    <dbReference type="NCBI Taxonomy" id="32391"/>
    <lineage>
        <taxon>Eukaryota</taxon>
        <taxon>Metazoa</taxon>
        <taxon>Ecdysozoa</taxon>
        <taxon>Arthropoda</taxon>
        <taxon>Hexapoda</taxon>
        <taxon>Insecta</taxon>
        <taxon>Pterygota</taxon>
        <taxon>Neoptera</taxon>
        <taxon>Endopterygota</taxon>
        <taxon>Hymenoptera</taxon>
        <taxon>Apocrita</taxon>
        <taxon>Ichneumonoidea</taxon>
        <taxon>Braconidae</taxon>
        <taxon>Microgastrinae</taxon>
        <taxon>Cotesia</taxon>
    </lineage>
</organism>
<proteinExistence type="predicted"/>
<name>A0AAV7HX06_COTGL</name>
<keyword evidence="3" id="KW-1185">Reference proteome</keyword>
<comment type="caution">
    <text evidence="2">The sequence shown here is derived from an EMBL/GenBank/DDBJ whole genome shotgun (WGS) entry which is preliminary data.</text>
</comment>
<dbReference type="AlphaFoldDB" id="A0AAV7HX06"/>
<dbReference type="EMBL" id="JAHXZJ010001864">
    <property type="protein sequence ID" value="KAH0549739.1"/>
    <property type="molecule type" value="Genomic_DNA"/>
</dbReference>
<sequence length="257" mass="28764">MTMNMDYRTEELTTSLTADNKIDKDISVITSTPNEPLQLPKLNIGLPKVQYPQEIIKELFNQHLNKQNSDKLTTIDINDSDLNANNTESSVPSGASSIARMIGDSWQNTSLININTNAIYVEATEATKSSSESELEDESISFEIVPSVDHLRTAVEAVKEVAKWNRKTMRFDVSSNATRLTSSVKKCADKYRSECIQKKIKEKKKTMSNDKEGNLSMDRSNSDLAGEEQDSNGKDVNVITRTVPAEKSQETFSQKHH</sequence>
<gene>
    <name evidence="2" type="ORF">KQX54_013308</name>
</gene>
<feature type="region of interest" description="Disordered" evidence="1">
    <location>
        <begin position="202"/>
        <end position="257"/>
    </location>
</feature>
<reference evidence="2 3" key="1">
    <citation type="journal article" date="2021" name="J. Hered.">
        <title>A chromosome-level genome assembly of the parasitoid wasp, Cotesia glomerata (Hymenoptera: Braconidae).</title>
        <authorList>
            <person name="Pinto B.J."/>
            <person name="Weis J.J."/>
            <person name="Gamble T."/>
            <person name="Ode P.J."/>
            <person name="Paul R."/>
            <person name="Zaspel J.M."/>
        </authorList>
    </citation>
    <scope>NUCLEOTIDE SEQUENCE [LARGE SCALE GENOMIC DNA]</scope>
    <source>
        <strain evidence="2">CgM1</strain>
    </source>
</reference>